<sequence>MRDLWKRSARLGGEEQPFFETLGKRAAEFHEEHGRTRVAGERQPLLGILSLLFLLAAQPSFTQDEPEDRFSESLTVVERSVFIDAAALPTMGSVLRKSPADFLVTIDGVGVELADPREEPPRAPAVEAAEDAVEEPPTGELPTVTHMIWLDADLASPVYVAGAANLLASALPYIPASEPISLVEMGRYTSRKLENLSRTELALWLRHLAARTAAGQEPLPTTEQRIAALNRLAIGIPRQITQDIGALWLISEPWPLQPVEMEEILRSEALEASAPSERSERSERSARSALGTLQRTSRILASDGWVVFPVTARDLGQPKGLHVPDEGVRPDGFTEKSPSPRAERPAQPLLVVINRLFGKRSREKRAAQQLNLARTLELATEIRLAPVAALARATTGSLAGDPVRVAQLAERLRNRRRLIVRDPSPGGENLRRLEVVWLGGDGRTVPAVPWVASRTPREIGIARLLSVVEQSTPVAGQLLRVRSPAAAEGSSMELCFAYPRNMSPVRLLRWREASQEIEAGVAGKVQEGRYGCAELPGDLDDADVVVLEALDSNEWGAGRVQALRRR</sequence>
<dbReference type="AlphaFoldDB" id="L7VVM6"/>
<feature type="region of interest" description="Disordered" evidence="1">
    <location>
        <begin position="114"/>
        <end position="138"/>
    </location>
</feature>
<feature type="compositionally biased region" description="Basic and acidic residues" evidence="1">
    <location>
        <begin position="277"/>
        <end position="286"/>
    </location>
</feature>
<reference evidence="2" key="1">
    <citation type="submission" date="2012-09" db="EMBL/GenBank/DDBJ databases">
        <title>Metagenomic Characterization of a Microbial Community in Wastewater Detects High Levels of Antibiotic Resistance.</title>
        <authorList>
            <person name="Abrams M."/>
            <person name="Caldwell A."/>
            <person name="Vandaei E."/>
            <person name="Lee W."/>
            <person name="Perrott J."/>
            <person name="Khan S.Y."/>
            <person name="Ta J."/>
            <person name="Romero D."/>
            <person name="Nguyen V."/>
            <person name="Pourmand N."/>
            <person name="Ouverney C.C."/>
        </authorList>
    </citation>
    <scope>NUCLEOTIDE SEQUENCE</scope>
</reference>
<feature type="compositionally biased region" description="Basic and acidic residues" evidence="1">
    <location>
        <begin position="322"/>
        <end position="334"/>
    </location>
</feature>
<accession>L7VVM6</accession>
<name>L7VVM6_9BACT</name>
<dbReference type="EMBL" id="JX649876">
    <property type="protein sequence ID" value="AGC71574.1"/>
    <property type="molecule type" value="Genomic_DNA"/>
</dbReference>
<protein>
    <submittedName>
        <fullName evidence="2">Uncharacterized protein</fullName>
    </submittedName>
</protein>
<evidence type="ECO:0000313" key="2">
    <source>
        <dbReference type="EMBL" id="AGC71574.1"/>
    </source>
</evidence>
<feature type="region of interest" description="Disordered" evidence="1">
    <location>
        <begin position="318"/>
        <end position="344"/>
    </location>
</feature>
<proteinExistence type="predicted"/>
<organism evidence="2">
    <name type="scientific">uncultured bacterium A1Q1_fos_517</name>
    <dbReference type="NCBI Taxonomy" id="1256582"/>
    <lineage>
        <taxon>Bacteria</taxon>
        <taxon>environmental samples</taxon>
    </lineage>
</organism>
<feature type="region of interest" description="Disordered" evidence="1">
    <location>
        <begin position="270"/>
        <end position="289"/>
    </location>
</feature>
<evidence type="ECO:0000256" key="1">
    <source>
        <dbReference type="SAM" id="MobiDB-lite"/>
    </source>
</evidence>